<keyword evidence="1" id="KW-0472">Membrane</keyword>
<dbReference type="EMBL" id="VEPZ02000978">
    <property type="protein sequence ID" value="KAE8705899.1"/>
    <property type="molecule type" value="Genomic_DNA"/>
</dbReference>
<keyword evidence="3" id="KW-1185">Reference proteome</keyword>
<evidence type="ECO:0000256" key="1">
    <source>
        <dbReference type="SAM" id="Phobius"/>
    </source>
</evidence>
<keyword evidence="1" id="KW-1133">Transmembrane helix</keyword>
<accession>A0A6A3ASN2</accession>
<protein>
    <submittedName>
        <fullName evidence="2">PLATZ transcription factor family protein</fullName>
    </submittedName>
</protein>
<dbReference type="Proteomes" id="UP000436088">
    <property type="component" value="Unassembled WGS sequence"/>
</dbReference>
<dbReference type="InterPro" id="IPR040283">
    <property type="entry name" value="DDB_G0292058-like"/>
</dbReference>
<dbReference type="GO" id="GO:0009506">
    <property type="term" value="C:plasmodesma"/>
    <property type="evidence" value="ECO:0007669"/>
    <property type="project" value="TreeGrafter"/>
</dbReference>
<dbReference type="PANTHER" id="PTHR31414:SF15">
    <property type="entry name" value="PLASMA MEMBRANE FUSION PROTEIN"/>
    <property type="match status" value="1"/>
</dbReference>
<comment type="caution">
    <text evidence="2">The sequence shown here is derived from an EMBL/GenBank/DDBJ whole genome shotgun (WGS) entry which is preliminary data.</text>
</comment>
<gene>
    <name evidence="2" type="ORF">F3Y22_tig00110415pilonHSYRG00137</name>
</gene>
<evidence type="ECO:0000313" key="3">
    <source>
        <dbReference type="Proteomes" id="UP000436088"/>
    </source>
</evidence>
<feature type="transmembrane region" description="Helical" evidence="1">
    <location>
        <begin position="421"/>
        <end position="440"/>
    </location>
</feature>
<dbReference type="PANTHER" id="PTHR31414">
    <property type="entry name" value="TRANSMEMBRANE PROTEIN DDB_G0292058"/>
    <property type="match status" value="1"/>
</dbReference>
<organism evidence="2 3">
    <name type="scientific">Hibiscus syriacus</name>
    <name type="common">Rose of Sharon</name>
    <dbReference type="NCBI Taxonomy" id="106335"/>
    <lineage>
        <taxon>Eukaryota</taxon>
        <taxon>Viridiplantae</taxon>
        <taxon>Streptophyta</taxon>
        <taxon>Embryophyta</taxon>
        <taxon>Tracheophyta</taxon>
        <taxon>Spermatophyta</taxon>
        <taxon>Magnoliopsida</taxon>
        <taxon>eudicotyledons</taxon>
        <taxon>Gunneridae</taxon>
        <taxon>Pentapetalae</taxon>
        <taxon>rosids</taxon>
        <taxon>malvids</taxon>
        <taxon>Malvales</taxon>
        <taxon>Malvaceae</taxon>
        <taxon>Malvoideae</taxon>
        <taxon>Hibiscus</taxon>
    </lineage>
</organism>
<sequence>MQRNRRNKILALKLSSGEWCHDKDDLKEEAVAFYKNLFAKDYEIQGHYSSRVCFPMVPHSLPNQLIPTFLKGFGTTPTLFGNLSSLFLPPSSFAYLFGSYSNSEQARRNLTLDAFCYACRAADETALHLLRDCSEILPSDRVSHPLEPPLHVNPLARYLKRFVFGKREHCEVLAWRKIERRNLGEGDEGDDNNNNSSLILAERRTHRKDPLNDFNGSFLCRCCSLVHLIRVMLIRPMYPPLLLSTRFLWLLSDSLCTLLSSFYSSPLLQCNSLYACLKNRNITRLNVGHVSQCRECCSDIGQGEFHARTTNTLNYVVHKADVTAENLRNASDYLSAAKKISVDSTILSPDMQKSIADVENKISSSASTLSTKAADNKDRIQHGLDGTRLELYHRCCCDALFGIPWILALGSRIAVSGLHVIFGWILVAGTFILCGVFNLLHNVTGDACVAMDEWVQHPTAHTALNDILPCVDNATAQETLLQTKNVSHQLVNVVNGIINDAANRDLPPELAPLYYNQSGPMVPILFNPFHSDLTERMCTTGEVSLFNSSEVTEDRDDDFSVRKLSDS</sequence>
<keyword evidence="1" id="KW-0812">Transmembrane</keyword>
<dbReference type="AlphaFoldDB" id="A0A6A3ASN2"/>
<proteinExistence type="predicted"/>
<dbReference type="GO" id="GO:0005886">
    <property type="term" value="C:plasma membrane"/>
    <property type="evidence" value="ECO:0007669"/>
    <property type="project" value="TreeGrafter"/>
</dbReference>
<name>A0A6A3ASN2_HIBSY</name>
<evidence type="ECO:0000313" key="2">
    <source>
        <dbReference type="EMBL" id="KAE8705899.1"/>
    </source>
</evidence>
<reference evidence="2" key="1">
    <citation type="submission" date="2019-09" db="EMBL/GenBank/DDBJ databases">
        <title>Draft genome information of white flower Hibiscus syriacus.</title>
        <authorList>
            <person name="Kim Y.-M."/>
        </authorList>
    </citation>
    <scope>NUCLEOTIDE SEQUENCE [LARGE SCALE GENOMIC DNA]</scope>
    <source>
        <strain evidence="2">YM2019G1</strain>
    </source>
</reference>